<organism evidence="1 2">
    <name type="scientific">Avena sativa</name>
    <name type="common">Oat</name>
    <dbReference type="NCBI Taxonomy" id="4498"/>
    <lineage>
        <taxon>Eukaryota</taxon>
        <taxon>Viridiplantae</taxon>
        <taxon>Streptophyta</taxon>
        <taxon>Embryophyta</taxon>
        <taxon>Tracheophyta</taxon>
        <taxon>Spermatophyta</taxon>
        <taxon>Magnoliopsida</taxon>
        <taxon>Liliopsida</taxon>
        <taxon>Poales</taxon>
        <taxon>Poaceae</taxon>
        <taxon>BOP clade</taxon>
        <taxon>Pooideae</taxon>
        <taxon>Poodae</taxon>
        <taxon>Poeae</taxon>
        <taxon>Poeae Chloroplast Group 1 (Aveneae type)</taxon>
        <taxon>Aveninae</taxon>
        <taxon>Avena</taxon>
    </lineage>
</organism>
<keyword evidence="2" id="KW-1185">Reference proteome</keyword>
<name>A0ACD5VA96_AVESA</name>
<evidence type="ECO:0000313" key="1">
    <source>
        <dbReference type="EnsemblPlants" id="AVESA.00010b.r2.2DG0392650.1.CDS"/>
    </source>
</evidence>
<protein>
    <submittedName>
        <fullName evidence="1">Uncharacterized protein</fullName>
    </submittedName>
</protein>
<dbReference type="EnsemblPlants" id="AVESA.00010b.r2.2DG0392650.1">
    <property type="protein sequence ID" value="AVESA.00010b.r2.2DG0392650.1.CDS"/>
    <property type="gene ID" value="AVESA.00010b.r2.2DG0392650"/>
</dbReference>
<proteinExistence type="predicted"/>
<accession>A0ACD5VA96</accession>
<reference evidence="1" key="1">
    <citation type="submission" date="2021-05" db="EMBL/GenBank/DDBJ databases">
        <authorList>
            <person name="Scholz U."/>
            <person name="Mascher M."/>
            <person name="Fiebig A."/>
        </authorList>
    </citation>
    <scope>NUCLEOTIDE SEQUENCE [LARGE SCALE GENOMIC DNA]</scope>
</reference>
<sequence length="302" mass="33425">MTKVVCIFLLLLICSLGNVSTTWCHKPYIWGEMQFKTSASSNGSLASTEAVPLYNKQNNHFAGYNSYLHAVTLYYGATGTLDVYESLSAGDGQIGSSIMVAMFEEPHMDTINIIQVGWNIQPSYYGDNKTHFLIGWTSDGYLTTGCFDLKCNGFVLDHKNSPITPGDTLDGKSKISLKIFKSKDTGDWWLHFAHAGQKFAPVGYWPKSLFNALKFYANYVSWGGYVTTYDEEPNPPMGNGNWPGPDSAQIQDMQFIKKDETSYRPGPVPGLSSRVTDEACYKVSDFMIDHFSYGGPGGCTNS</sequence>
<dbReference type="Proteomes" id="UP001732700">
    <property type="component" value="Chromosome 2D"/>
</dbReference>
<reference evidence="1" key="2">
    <citation type="submission" date="2025-09" db="UniProtKB">
        <authorList>
            <consortium name="EnsemblPlants"/>
        </authorList>
    </citation>
    <scope>IDENTIFICATION</scope>
</reference>
<evidence type="ECO:0000313" key="2">
    <source>
        <dbReference type="Proteomes" id="UP001732700"/>
    </source>
</evidence>